<dbReference type="RefSeq" id="WP_192011701.1">
    <property type="nucleotide sequence ID" value="NZ_JACYTQ010000008.1"/>
</dbReference>
<dbReference type="Proteomes" id="UP000647133">
    <property type="component" value="Unassembled WGS sequence"/>
</dbReference>
<reference evidence="3 4" key="1">
    <citation type="submission" date="2020-09" db="EMBL/GenBank/DDBJ databases">
        <title>Echinicola sp. CAU 1574 isolated from sand of Sido Beach.</title>
        <authorList>
            <person name="Kim W."/>
        </authorList>
    </citation>
    <scope>NUCLEOTIDE SEQUENCE [LARGE SCALE GENOMIC DNA]</scope>
    <source>
        <strain evidence="3 4">CAU 1574</strain>
    </source>
</reference>
<dbReference type="EMBL" id="JACYTQ010000008">
    <property type="protein sequence ID" value="MBD8490833.1"/>
    <property type="molecule type" value="Genomic_DNA"/>
</dbReference>
<dbReference type="SUPFAM" id="SSF69318">
    <property type="entry name" value="Integrin alpha N-terminal domain"/>
    <property type="match status" value="2"/>
</dbReference>
<dbReference type="Gene3D" id="2.130.10.130">
    <property type="entry name" value="Integrin alpha, N-terminal"/>
    <property type="match status" value="3"/>
</dbReference>
<name>A0ABR9ASH8_9BACT</name>
<comment type="caution">
    <text evidence="3">The sequence shown here is derived from an EMBL/GenBank/DDBJ whole genome shotgun (WGS) entry which is preliminary data.</text>
</comment>
<dbReference type="Pfam" id="PF13517">
    <property type="entry name" value="FG-GAP_3"/>
    <property type="match status" value="5"/>
</dbReference>
<gene>
    <name evidence="3" type="ORF">IFO69_18925</name>
</gene>
<organism evidence="3 4">
    <name type="scientific">Echinicola arenosa</name>
    <dbReference type="NCBI Taxonomy" id="2774144"/>
    <lineage>
        <taxon>Bacteria</taxon>
        <taxon>Pseudomonadati</taxon>
        <taxon>Bacteroidota</taxon>
        <taxon>Cytophagia</taxon>
        <taxon>Cytophagales</taxon>
        <taxon>Cyclobacteriaceae</taxon>
        <taxon>Echinicola</taxon>
    </lineage>
</organism>
<evidence type="ECO:0000313" key="4">
    <source>
        <dbReference type="Proteomes" id="UP000647133"/>
    </source>
</evidence>
<dbReference type="PANTHER" id="PTHR16026:SF0">
    <property type="entry name" value="CARTILAGE ACIDIC PROTEIN 1"/>
    <property type="match status" value="1"/>
</dbReference>
<dbReference type="InterPro" id="IPR013517">
    <property type="entry name" value="FG-GAP"/>
</dbReference>
<dbReference type="InterPro" id="IPR027039">
    <property type="entry name" value="Crtac1"/>
</dbReference>
<proteinExistence type="predicted"/>
<feature type="domain" description="ASPIC/UnbV" evidence="2">
    <location>
        <begin position="533"/>
        <end position="598"/>
    </location>
</feature>
<evidence type="ECO:0000259" key="2">
    <source>
        <dbReference type="Pfam" id="PF07593"/>
    </source>
</evidence>
<keyword evidence="4" id="KW-1185">Reference proteome</keyword>
<keyword evidence="1" id="KW-0732">Signal</keyword>
<dbReference type="InterPro" id="IPR028994">
    <property type="entry name" value="Integrin_alpha_N"/>
</dbReference>
<dbReference type="PANTHER" id="PTHR16026">
    <property type="entry name" value="CARTILAGE ACIDIC PROTEIN 1"/>
    <property type="match status" value="1"/>
</dbReference>
<dbReference type="InterPro" id="IPR011519">
    <property type="entry name" value="UnbV_ASPIC"/>
</dbReference>
<evidence type="ECO:0000313" key="3">
    <source>
        <dbReference type="EMBL" id="MBD8490833.1"/>
    </source>
</evidence>
<sequence length="1103" mass="124150">MLQRFIKAILVLSILTGLARCKEKEEEKVDEKLFHLLAPKQSGIAFSNDLRETETANIFHYQYFYNGGGVAVGDLNNDGLEEIYFSGNMVNNKLYLNKGNLKFQDITLAANVAGRPRSWTTGVSMVDINADGWLDIYVCYSGDLPEENRKNQLFINQGADKQGIPFFKEEAETYGLAESAYSTSAAFFDLDGDLDLDAVLLNHNPKLFRNLDEISFNHLLNQNEPLFSTKLMENQEGKFVDVSKEMGWDTSPLSYGLGLSIADFNNDDKPDIFVGNDYSAPDHLYVQTDGKGFQDRLKESFGHTSLYSMGSDAADINNDGWVDLISLDMLPESNERQKLLFSPDNYEHFNLFLKVGLHYQYMRNMLQLNNGDGTFSEIGQLAGVSNTDWSWAPLWADFDQDGWKDLFVSNGFVRDFTNLDFIKYRSSFFEGGELSKTGVLDLIKEMPSSEVDNYIFRNNQDLTFKKSGQSWGIDHHSNSNGAAYTDLDNDGDLDLVISNVNQVAFIYENLRNEFPEHHWLQVALKGGEANLNGIGAKVYLYQRGEQQMLEQMPYRGYQSSVSPVLTFGLLSSEIDSVKVVWPSSRSQVLISPKSNQRVVILEGESESASRVKQINDQEWVKSDTELNHLHQDKLFNDFKRQPLLPYPLSNNGPVMAKADVNNDKVDDVFIGSGLGQPGYIYFGNKNRGYNKGSSMEFSEMVSAVQTNAVFCDIDNDGDQDLFIRNGGYHDFLADDERLKDQLYLNDGKGGFINNPNAVPELYENGKAAVFIDVNEDGFQDVFLGGGAIPGRFPEFYPSRILVYDGKGSYSDQTDKIGLEIRELGLVSDAVAYDIDRDGKEELIVLGEWMAIKVFGVEEGKMVDLSSHYFDRDFKGIWNTLEVGDFDGDGNPELLAGNWGLNSQLKVSEKEPAELIYKDFDGNGAVDPILSLYFEGKMFPYVSRDELLEQISNKRTSFESYASYAQAKVVDIFSSGELSGAKKMKVNTMETMLFELEEGKFIPQKLPIEVQFAPIFSITLIPSTESDKKEIWLGGNLHQTRIKIGNIDANYGLIIRQDDKGTYRSISPRVTGFQINGDVRSSLWIGEELWVGQFNGEVGHYKRK</sequence>
<protein>
    <submittedName>
        <fullName evidence="3">VCBS repeat-containing protein</fullName>
    </submittedName>
</protein>
<dbReference type="Pfam" id="PF07593">
    <property type="entry name" value="UnbV_ASPIC"/>
    <property type="match status" value="1"/>
</dbReference>
<accession>A0ABR9ASH8</accession>
<evidence type="ECO:0000256" key="1">
    <source>
        <dbReference type="ARBA" id="ARBA00022729"/>
    </source>
</evidence>